<accession>A0A3P8CB02</accession>
<feature type="domain" description="Mos1 transposase HTH" evidence="2">
    <location>
        <begin position="15"/>
        <end position="53"/>
    </location>
</feature>
<accession>A0A183GGV3</accession>
<name>A0A183GGV3_HELPZ</name>
<keyword evidence="4" id="KW-1185">Reference proteome</keyword>
<dbReference type="WBParaSite" id="HPBE_0002174401-mRNA-1">
    <property type="protein sequence ID" value="HPBE_0002174401-mRNA-1"/>
    <property type="gene ID" value="HPBE_0002174401"/>
</dbReference>
<dbReference type="Gene3D" id="1.10.10.1450">
    <property type="match status" value="1"/>
</dbReference>
<evidence type="ECO:0000313" key="3">
    <source>
        <dbReference type="EMBL" id="VDP27800.1"/>
    </source>
</evidence>
<dbReference type="AlphaFoldDB" id="A0A183GGV3"/>
<reference evidence="3 4" key="1">
    <citation type="submission" date="2018-11" db="EMBL/GenBank/DDBJ databases">
        <authorList>
            <consortium name="Pathogen Informatics"/>
        </authorList>
    </citation>
    <scope>NUCLEOTIDE SEQUENCE [LARGE SCALE GENOMIC DNA]</scope>
</reference>
<sequence>MSSEREEKLDLIFDQFKLGSNQAMAAVNILTVIGKSNPDRTTCRRWCQKFRSGQKSKKDKPRPGDQQP</sequence>
<organism evidence="4 5">
    <name type="scientific">Heligmosomoides polygyrus</name>
    <name type="common">Parasitic roundworm</name>
    <dbReference type="NCBI Taxonomy" id="6339"/>
    <lineage>
        <taxon>Eukaryota</taxon>
        <taxon>Metazoa</taxon>
        <taxon>Ecdysozoa</taxon>
        <taxon>Nematoda</taxon>
        <taxon>Chromadorea</taxon>
        <taxon>Rhabditida</taxon>
        <taxon>Rhabditina</taxon>
        <taxon>Rhabditomorpha</taxon>
        <taxon>Strongyloidea</taxon>
        <taxon>Heligmosomidae</taxon>
        <taxon>Heligmosomoides</taxon>
    </lineage>
</organism>
<evidence type="ECO:0000259" key="2">
    <source>
        <dbReference type="Pfam" id="PF17906"/>
    </source>
</evidence>
<gene>
    <name evidence="3" type="ORF">HPBE_LOCUS21743</name>
</gene>
<dbReference type="InterPro" id="IPR041426">
    <property type="entry name" value="Mos1_HTH"/>
</dbReference>
<feature type="compositionally biased region" description="Basic residues" evidence="1">
    <location>
        <begin position="46"/>
        <end position="60"/>
    </location>
</feature>
<reference evidence="5" key="2">
    <citation type="submission" date="2019-09" db="UniProtKB">
        <authorList>
            <consortium name="WormBaseParasite"/>
        </authorList>
    </citation>
    <scope>IDENTIFICATION</scope>
</reference>
<proteinExistence type="predicted"/>
<dbReference type="Proteomes" id="UP000050761">
    <property type="component" value="Unassembled WGS sequence"/>
</dbReference>
<protein>
    <submittedName>
        <fullName evidence="5">HTH_48 domain-containing protein</fullName>
    </submittedName>
</protein>
<dbReference type="EMBL" id="UZAH01033297">
    <property type="protein sequence ID" value="VDP27800.1"/>
    <property type="molecule type" value="Genomic_DNA"/>
</dbReference>
<evidence type="ECO:0000313" key="4">
    <source>
        <dbReference type="Proteomes" id="UP000050761"/>
    </source>
</evidence>
<evidence type="ECO:0000313" key="5">
    <source>
        <dbReference type="WBParaSite" id="HPBE_0002174401-mRNA-1"/>
    </source>
</evidence>
<feature type="region of interest" description="Disordered" evidence="1">
    <location>
        <begin position="45"/>
        <end position="68"/>
    </location>
</feature>
<evidence type="ECO:0000256" key="1">
    <source>
        <dbReference type="SAM" id="MobiDB-lite"/>
    </source>
</evidence>
<dbReference type="Pfam" id="PF17906">
    <property type="entry name" value="HTH_48"/>
    <property type="match status" value="1"/>
</dbReference>